<keyword evidence="7 14" id="KW-0378">Hydrolase</keyword>
<gene>
    <name evidence="14 15" type="primary">uppP</name>
    <name evidence="15" type="ORF">DRH29_01255</name>
</gene>
<evidence type="ECO:0000256" key="6">
    <source>
        <dbReference type="ARBA" id="ARBA00022692"/>
    </source>
</evidence>
<reference evidence="15 16" key="1">
    <citation type="submission" date="2018-06" db="EMBL/GenBank/DDBJ databases">
        <title>Extensive metabolic versatility and redundancy in microbially diverse, dynamic hydrothermal sediments.</title>
        <authorList>
            <person name="Dombrowski N."/>
            <person name="Teske A."/>
            <person name="Baker B.J."/>
        </authorList>
    </citation>
    <scope>NUCLEOTIDE SEQUENCE [LARGE SCALE GENOMIC DNA]</scope>
    <source>
        <strain evidence="15">B79_G16</strain>
    </source>
</reference>
<dbReference type="Proteomes" id="UP000281261">
    <property type="component" value="Unassembled WGS sequence"/>
</dbReference>
<feature type="transmembrane region" description="Helical" evidence="14">
    <location>
        <begin position="114"/>
        <end position="132"/>
    </location>
</feature>
<feature type="transmembrane region" description="Helical" evidence="14">
    <location>
        <begin position="7"/>
        <end position="30"/>
    </location>
</feature>
<feature type="transmembrane region" description="Helical" evidence="14">
    <location>
        <begin position="249"/>
        <end position="266"/>
    </location>
</feature>
<keyword evidence="14" id="KW-0573">Peptidoglycan synthesis</keyword>
<dbReference type="GO" id="GO:0008360">
    <property type="term" value="P:regulation of cell shape"/>
    <property type="evidence" value="ECO:0007669"/>
    <property type="project" value="UniProtKB-KW"/>
</dbReference>
<evidence type="ECO:0000256" key="5">
    <source>
        <dbReference type="ARBA" id="ARBA00022475"/>
    </source>
</evidence>
<dbReference type="InterPro" id="IPR003824">
    <property type="entry name" value="UppP"/>
</dbReference>
<keyword evidence="10 14" id="KW-0046">Antibiotic resistance</keyword>
<evidence type="ECO:0000256" key="10">
    <source>
        <dbReference type="ARBA" id="ARBA00023251"/>
    </source>
</evidence>
<comment type="catalytic activity">
    <reaction evidence="13 14">
        <text>di-trans,octa-cis-undecaprenyl diphosphate + H2O = di-trans,octa-cis-undecaprenyl phosphate + phosphate + H(+)</text>
        <dbReference type="Rhea" id="RHEA:28094"/>
        <dbReference type="ChEBI" id="CHEBI:15377"/>
        <dbReference type="ChEBI" id="CHEBI:15378"/>
        <dbReference type="ChEBI" id="CHEBI:43474"/>
        <dbReference type="ChEBI" id="CHEBI:58405"/>
        <dbReference type="ChEBI" id="CHEBI:60392"/>
        <dbReference type="EC" id="3.6.1.27"/>
    </reaction>
</comment>
<evidence type="ECO:0000256" key="13">
    <source>
        <dbReference type="ARBA" id="ARBA00047594"/>
    </source>
</evidence>
<evidence type="ECO:0000256" key="14">
    <source>
        <dbReference type="HAMAP-Rule" id="MF_01006"/>
    </source>
</evidence>
<evidence type="ECO:0000256" key="1">
    <source>
        <dbReference type="ARBA" id="ARBA00004651"/>
    </source>
</evidence>
<evidence type="ECO:0000256" key="7">
    <source>
        <dbReference type="ARBA" id="ARBA00022801"/>
    </source>
</evidence>
<dbReference type="EMBL" id="QMNG01000002">
    <property type="protein sequence ID" value="RLC37698.1"/>
    <property type="molecule type" value="Genomic_DNA"/>
</dbReference>
<keyword evidence="5 14" id="KW-1003">Cell membrane</keyword>
<dbReference type="PANTHER" id="PTHR30622">
    <property type="entry name" value="UNDECAPRENYL-DIPHOSPHATASE"/>
    <property type="match status" value="1"/>
</dbReference>
<accession>A0A420ZDB0</accession>
<evidence type="ECO:0000313" key="16">
    <source>
        <dbReference type="Proteomes" id="UP000281261"/>
    </source>
</evidence>
<keyword evidence="14" id="KW-0133">Cell shape</keyword>
<evidence type="ECO:0000256" key="11">
    <source>
        <dbReference type="ARBA" id="ARBA00032707"/>
    </source>
</evidence>
<evidence type="ECO:0000313" key="15">
    <source>
        <dbReference type="EMBL" id="RLC37698.1"/>
    </source>
</evidence>
<protein>
    <recommendedName>
        <fullName evidence="4 14">Undecaprenyl-diphosphatase</fullName>
        <ecNumber evidence="3 14">3.6.1.27</ecNumber>
    </recommendedName>
    <alternativeName>
        <fullName evidence="12 14">Bacitracin resistance protein</fullName>
    </alternativeName>
    <alternativeName>
        <fullName evidence="11 14">Undecaprenyl pyrophosphate phosphatase</fullName>
    </alternativeName>
</protein>
<feature type="transmembrane region" description="Helical" evidence="14">
    <location>
        <begin position="42"/>
        <end position="61"/>
    </location>
</feature>
<comment type="subcellular location">
    <subcellularLocation>
        <location evidence="1 14">Cell membrane</location>
        <topology evidence="1 14">Multi-pass membrane protein</topology>
    </subcellularLocation>
</comment>
<dbReference type="Pfam" id="PF02673">
    <property type="entry name" value="BacA"/>
    <property type="match status" value="1"/>
</dbReference>
<keyword evidence="8 14" id="KW-1133">Transmembrane helix</keyword>
<evidence type="ECO:0000256" key="3">
    <source>
        <dbReference type="ARBA" id="ARBA00012374"/>
    </source>
</evidence>
<evidence type="ECO:0000256" key="4">
    <source>
        <dbReference type="ARBA" id="ARBA00021581"/>
    </source>
</evidence>
<dbReference type="GO" id="GO:0046677">
    <property type="term" value="P:response to antibiotic"/>
    <property type="evidence" value="ECO:0007669"/>
    <property type="project" value="UniProtKB-UniRule"/>
</dbReference>
<name>A0A420ZDB0_UNCK3</name>
<comment type="caution">
    <text evidence="15">The sequence shown here is derived from an EMBL/GenBank/DDBJ whole genome shotgun (WGS) entry which is preliminary data.</text>
</comment>
<feature type="transmembrane region" description="Helical" evidence="14">
    <location>
        <begin position="86"/>
        <end position="108"/>
    </location>
</feature>
<dbReference type="GO" id="GO:0009252">
    <property type="term" value="P:peptidoglycan biosynthetic process"/>
    <property type="evidence" value="ECO:0007669"/>
    <property type="project" value="UniProtKB-KW"/>
</dbReference>
<dbReference type="GO" id="GO:0050380">
    <property type="term" value="F:undecaprenyl-diphosphatase activity"/>
    <property type="evidence" value="ECO:0007669"/>
    <property type="project" value="UniProtKB-UniRule"/>
</dbReference>
<feature type="transmembrane region" description="Helical" evidence="14">
    <location>
        <begin position="221"/>
        <end position="242"/>
    </location>
</feature>
<dbReference type="EC" id="3.6.1.27" evidence="3 14"/>
<proteinExistence type="inferred from homology"/>
<evidence type="ECO:0000256" key="8">
    <source>
        <dbReference type="ARBA" id="ARBA00022989"/>
    </source>
</evidence>
<keyword evidence="6 14" id="KW-0812">Transmembrane</keyword>
<comment type="similarity">
    <text evidence="2 14">Belongs to the UppP family.</text>
</comment>
<comment type="function">
    <text evidence="14">Catalyzes the dephosphorylation of undecaprenyl diphosphate (UPP). Confers resistance to bacitracin.</text>
</comment>
<comment type="miscellaneous">
    <text evidence="14">Bacitracin is thought to be involved in the inhibition of peptidoglycan synthesis by sequestering undecaprenyl diphosphate, thereby reducing the pool of lipid carrier available.</text>
</comment>
<dbReference type="GO" id="GO:0005886">
    <property type="term" value="C:plasma membrane"/>
    <property type="evidence" value="ECO:0007669"/>
    <property type="project" value="UniProtKB-SubCell"/>
</dbReference>
<evidence type="ECO:0000256" key="2">
    <source>
        <dbReference type="ARBA" id="ARBA00010621"/>
    </source>
</evidence>
<dbReference type="PANTHER" id="PTHR30622:SF2">
    <property type="entry name" value="UNDECAPRENYL-DIPHOSPHATASE"/>
    <property type="match status" value="1"/>
</dbReference>
<dbReference type="NCBIfam" id="TIGR00753">
    <property type="entry name" value="undec_PP_bacA"/>
    <property type="match status" value="1"/>
</dbReference>
<dbReference type="GO" id="GO:0071555">
    <property type="term" value="P:cell wall organization"/>
    <property type="evidence" value="ECO:0007669"/>
    <property type="project" value="UniProtKB-KW"/>
</dbReference>
<dbReference type="HAMAP" id="MF_01006">
    <property type="entry name" value="Undec_diphosphatase"/>
    <property type="match status" value="1"/>
</dbReference>
<dbReference type="AlphaFoldDB" id="A0A420ZDB0"/>
<feature type="transmembrane region" description="Helical" evidence="14">
    <location>
        <begin position="188"/>
        <end position="209"/>
    </location>
</feature>
<sequence>MSDHIQVIILGVVQGLTEFIPISSSGHLVAVRQILGLEDQGLMFDAVLHLATLLVVIIYFWRDWQAMFFALFAKNLTHRVKQSRRLIGLIMVTTVPAAGAGLLFKNFIDNDARSLLSVAGLMIFTGLMFILLERVAAVRKDILKLNFFDALSIGLAQAAAILPGISRSGATIITGMYHGLKREAAAKYSFLAAGPVIAMAGLYSLWQLFSNPQTVSWTNLGIGFAMALISGLIAVHFLLQFLRRHKLDIFAGYLIVIGLGLIVFSFI</sequence>
<keyword evidence="9 14" id="KW-0472">Membrane</keyword>
<organism evidence="15 16">
    <name type="scientific">candidate division Kazan bacterium</name>
    <dbReference type="NCBI Taxonomy" id="2202143"/>
    <lineage>
        <taxon>Bacteria</taxon>
        <taxon>Bacteria division Kazan-3B-28</taxon>
    </lineage>
</organism>
<evidence type="ECO:0000256" key="12">
    <source>
        <dbReference type="ARBA" id="ARBA00032932"/>
    </source>
</evidence>
<evidence type="ECO:0000256" key="9">
    <source>
        <dbReference type="ARBA" id="ARBA00023136"/>
    </source>
</evidence>
<keyword evidence="14" id="KW-0961">Cell wall biogenesis/degradation</keyword>